<reference evidence="2 3" key="1">
    <citation type="submission" date="2014-04" db="EMBL/GenBank/DDBJ databases">
        <title>Genome evolution of avian class.</title>
        <authorList>
            <person name="Zhang G."/>
            <person name="Li C."/>
        </authorList>
    </citation>
    <scope>NUCLEOTIDE SEQUENCE [LARGE SCALE GENOMIC DNA]</scope>
    <source>
        <strain evidence="2">BGI_N310</strain>
    </source>
</reference>
<name>A0A091N1M6_9PASS</name>
<evidence type="ECO:0000256" key="1">
    <source>
        <dbReference type="SAM" id="MobiDB-lite"/>
    </source>
</evidence>
<proteinExistence type="predicted"/>
<dbReference type="AlphaFoldDB" id="A0A091N1M6"/>
<keyword evidence="3" id="KW-1185">Reference proteome</keyword>
<feature type="compositionally biased region" description="Basic residues" evidence="1">
    <location>
        <begin position="37"/>
        <end position="53"/>
    </location>
</feature>
<dbReference type="EMBL" id="KK841218">
    <property type="protein sequence ID" value="KFP83653.1"/>
    <property type="molecule type" value="Genomic_DNA"/>
</dbReference>
<sequence length="75" mass="7589">LAVCPPAPPGYRGPGTGPYPAGVAVCPPCTAPPGHGQHPHGHPQSGHHSHGHSHAGQPGAPGCPPECHQKHHKKH</sequence>
<dbReference type="Proteomes" id="UP000053537">
    <property type="component" value="Unassembled WGS sequence"/>
</dbReference>
<accession>A0A091N1M6</accession>
<evidence type="ECO:0000313" key="3">
    <source>
        <dbReference type="Proteomes" id="UP000053537"/>
    </source>
</evidence>
<evidence type="ECO:0000313" key="2">
    <source>
        <dbReference type="EMBL" id="KFP83653.1"/>
    </source>
</evidence>
<feature type="non-terminal residue" evidence="2">
    <location>
        <position position="75"/>
    </location>
</feature>
<protein>
    <submittedName>
        <fullName evidence="2">Uncharacterized protein</fullName>
    </submittedName>
</protein>
<organism evidence="2 3">
    <name type="scientific">Acanthisitta chloris</name>
    <name type="common">rifleman</name>
    <dbReference type="NCBI Taxonomy" id="57068"/>
    <lineage>
        <taxon>Eukaryota</taxon>
        <taxon>Metazoa</taxon>
        <taxon>Chordata</taxon>
        <taxon>Craniata</taxon>
        <taxon>Vertebrata</taxon>
        <taxon>Euteleostomi</taxon>
        <taxon>Archelosauria</taxon>
        <taxon>Archosauria</taxon>
        <taxon>Dinosauria</taxon>
        <taxon>Saurischia</taxon>
        <taxon>Theropoda</taxon>
        <taxon>Coelurosauria</taxon>
        <taxon>Aves</taxon>
        <taxon>Neognathae</taxon>
        <taxon>Neoaves</taxon>
        <taxon>Telluraves</taxon>
        <taxon>Australaves</taxon>
        <taxon>Passeriformes</taxon>
        <taxon>Acanthisittidae</taxon>
        <taxon>Acanthisitta</taxon>
    </lineage>
</organism>
<feature type="non-terminal residue" evidence="2">
    <location>
        <position position="1"/>
    </location>
</feature>
<gene>
    <name evidence="2" type="ORF">N310_07972</name>
</gene>
<feature type="region of interest" description="Disordered" evidence="1">
    <location>
        <begin position="26"/>
        <end position="75"/>
    </location>
</feature>